<organism evidence="5 6">
    <name type="scientific">candidate division WS6 bacterium GW2011_GWF1_36_8</name>
    <dbReference type="NCBI Taxonomy" id="1619098"/>
    <lineage>
        <taxon>Bacteria</taxon>
        <taxon>Candidatus Dojkabacteria</taxon>
    </lineage>
</organism>
<name>A0A0G0FEL7_9BACT</name>
<dbReference type="AlphaFoldDB" id="A0A0G0FEL7"/>
<dbReference type="CDD" id="cd03255">
    <property type="entry name" value="ABC_MJ0796_LolCDE_FtsE"/>
    <property type="match status" value="1"/>
</dbReference>
<protein>
    <submittedName>
        <fullName evidence="5">ABC superfamily ATP binding cassette transporter, ABC protein</fullName>
    </submittedName>
</protein>
<accession>A0A0G0FEL7</accession>
<dbReference type="GO" id="GO:0022857">
    <property type="term" value="F:transmembrane transporter activity"/>
    <property type="evidence" value="ECO:0007669"/>
    <property type="project" value="TreeGrafter"/>
</dbReference>
<keyword evidence="2" id="KW-0547">Nucleotide-binding</keyword>
<dbReference type="SMART" id="SM00382">
    <property type="entry name" value="AAA"/>
    <property type="match status" value="1"/>
</dbReference>
<dbReference type="InterPro" id="IPR003439">
    <property type="entry name" value="ABC_transporter-like_ATP-bd"/>
</dbReference>
<sequence>MIKKKLNNNSVILEGKGIKKFFKVGSGIVQVLKGIDVSIKKGEFIILFGSSGCGKSTLLNILLGLEIPSDGKVIFLNEDLYIHNEDEISQIRKEGVGLIYQQQNWVKSLNVLENVAFPLTLRGVLKEEREAKAMEMLKLVHMEGSSIQAPTELSSGQQQKVSFARALISNPALLVADEPTGNLDSKSSVELMEMFKEYNGQGNTIIMVTHDLKFLTYATRSLNMTDGVVVNEYLQGDKELDKFKIYDKKTDAGIAEKTKKNS</sequence>
<dbReference type="SUPFAM" id="SSF52540">
    <property type="entry name" value="P-loop containing nucleoside triphosphate hydrolases"/>
    <property type="match status" value="1"/>
</dbReference>
<dbReference type="PROSITE" id="PS50893">
    <property type="entry name" value="ABC_TRANSPORTER_2"/>
    <property type="match status" value="1"/>
</dbReference>
<keyword evidence="1" id="KW-0813">Transport</keyword>
<proteinExistence type="predicted"/>
<reference evidence="5 6" key="1">
    <citation type="journal article" date="2015" name="Nature">
        <title>rRNA introns, odd ribosomes, and small enigmatic genomes across a large radiation of phyla.</title>
        <authorList>
            <person name="Brown C.T."/>
            <person name="Hug L.A."/>
            <person name="Thomas B.C."/>
            <person name="Sharon I."/>
            <person name="Castelle C.J."/>
            <person name="Singh A."/>
            <person name="Wilkins M.J."/>
            <person name="Williams K.H."/>
            <person name="Banfield J.F."/>
        </authorList>
    </citation>
    <scope>NUCLEOTIDE SEQUENCE [LARGE SCALE GENOMIC DNA]</scope>
</reference>
<dbReference type="InterPro" id="IPR017871">
    <property type="entry name" value="ABC_transporter-like_CS"/>
</dbReference>
<dbReference type="InterPro" id="IPR003593">
    <property type="entry name" value="AAA+_ATPase"/>
</dbReference>
<dbReference type="InterPro" id="IPR015854">
    <property type="entry name" value="ABC_transpr_LolD-like"/>
</dbReference>
<dbReference type="GO" id="GO:0005524">
    <property type="term" value="F:ATP binding"/>
    <property type="evidence" value="ECO:0007669"/>
    <property type="project" value="UniProtKB-KW"/>
</dbReference>
<evidence type="ECO:0000256" key="2">
    <source>
        <dbReference type="ARBA" id="ARBA00022741"/>
    </source>
</evidence>
<comment type="caution">
    <text evidence="5">The sequence shown here is derived from an EMBL/GenBank/DDBJ whole genome shotgun (WGS) entry which is preliminary data.</text>
</comment>
<gene>
    <name evidence="5" type="ORF">US29_C0008G0003</name>
</gene>
<evidence type="ECO:0000256" key="3">
    <source>
        <dbReference type="ARBA" id="ARBA00022840"/>
    </source>
</evidence>
<keyword evidence="3" id="KW-0067">ATP-binding</keyword>
<dbReference type="InterPro" id="IPR027417">
    <property type="entry name" value="P-loop_NTPase"/>
</dbReference>
<evidence type="ECO:0000313" key="6">
    <source>
        <dbReference type="Proteomes" id="UP000033886"/>
    </source>
</evidence>
<dbReference type="Pfam" id="PF00005">
    <property type="entry name" value="ABC_tran"/>
    <property type="match status" value="1"/>
</dbReference>
<dbReference type="InterPro" id="IPR017911">
    <property type="entry name" value="MacB-like_ATP-bd"/>
</dbReference>
<dbReference type="Proteomes" id="UP000033886">
    <property type="component" value="Unassembled WGS sequence"/>
</dbReference>
<evidence type="ECO:0000256" key="1">
    <source>
        <dbReference type="ARBA" id="ARBA00022448"/>
    </source>
</evidence>
<dbReference type="PANTHER" id="PTHR24220:SF86">
    <property type="entry name" value="ABC TRANSPORTER ABCH.1"/>
    <property type="match status" value="1"/>
</dbReference>
<feature type="domain" description="ABC transporter" evidence="4">
    <location>
        <begin position="13"/>
        <end position="252"/>
    </location>
</feature>
<dbReference type="Gene3D" id="3.40.50.300">
    <property type="entry name" value="P-loop containing nucleotide triphosphate hydrolases"/>
    <property type="match status" value="1"/>
</dbReference>
<dbReference type="GO" id="GO:0016887">
    <property type="term" value="F:ATP hydrolysis activity"/>
    <property type="evidence" value="ECO:0007669"/>
    <property type="project" value="InterPro"/>
</dbReference>
<dbReference type="GO" id="GO:0005886">
    <property type="term" value="C:plasma membrane"/>
    <property type="evidence" value="ECO:0007669"/>
    <property type="project" value="TreeGrafter"/>
</dbReference>
<dbReference type="EMBL" id="LBSK01000008">
    <property type="protein sequence ID" value="KKQ17513.1"/>
    <property type="molecule type" value="Genomic_DNA"/>
</dbReference>
<dbReference type="PROSITE" id="PS00211">
    <property type="entry name" value="ABC_TRANSPORTER_1"/>
    <property type="match status" value="1"/>
</dbReference>
<evidence type="ECO:0000259" key="4">
    <source>
        <dbReference type="PROSITE" id="PS50893"/>
    </source>
</evidence>
<dbReference type="PANTHER" id="PTHR24220">
    <property type="entry name" value="IMPORT ATP-BINDING PROTEIN"/>
    <property type="match status" value="1"/>
</dbReference>
<evidence type="ECO:0000313" key="5">
    <source>
        <dbReference type="EMBL" id="KKQ17513.1"/>
    </source>
</evidence>